<comment type="subcellular location">
    <subcellularLocation>
        <location evidence="1">Periplasm</location>
    </subcellularLocation>
</comment>
<feature type="chain" id="PRO_5007908662" description="Spy/CpxP family protein refolding chaperone" evidence="6">
    <location>
        <begin position="29"/>
        <end position="187"/>
    </location>
</feature>
<evidence type="ECO:0000313" key="7">
    <source>
        <dbReference type="EMBL" id="KKO71977.1"/>
    </source>
</evidence>
<dbReference type="GO" id="GO:0051082">
    <property type="term" value="F:unfolded protein binding"/>
    <property type="evidence" value="ECO:0007669"/>
    <property type="project" value="TreeGrafter"/>
</dbReference>
<dbReference type="InterPro" id="IPR052211">
    <property type="entry name" value="Cpx_auxiliary_protein"/>
</dbReference>
<dbReference type="AlphaFoldDB" id="A0A171KSW0"/>
<evidence type="ECO:0000256" key="3">
    <source>
        <dbReference type="ARBA" id="ARBA00022729"/>
    </source>
</evidence>
<feature type="signal peptide" evidence="6">
    <location>
        <begin position="1"/>
        <end position="28"/>
    </location>
</feature>
<protein>
    <recommendedName>
        <fullName evidence="9">Spy/CpxP family protein refolding chaperone</fullName>
    </recommendedName>
</protein>
<comment type="similarity">
    <text evidence="2">Belongs to the CpxP/Spy family.</text>
</comment>
<evidence type="ECO:0000256" key="2">
    <source>
        <dbReference type="ARBA" id="ARBA00008441"/>
    </source>
</evidence>
<dbReference type="EMBL" id="LBNE01000004">
    <property type="protein sequence ID" value="KKO71977.1"/>
    <property type="molecule type" value="Genomic_DNA"/>
</dbReference>
<evidence type="ECO:0000256" key="1">
    <source>
        <dbReference type="ARBA" id="ARBA00004418"/>
    </source>
</evidence>
<comment type="caution">
    <text evidence="7">The sequence shown here is derived from an EMBL/GenBank/DDBJ whole genome shotgun (WGS) entry which is preliminary data.</text>
</comment>
<organism evidence="7 8">
    <name type="scientific">Kerstersia gyiorum</name>
    <dbReference type="NCBI Taxonomy" id="206506"/>
    <lineage>
        <taxon>Bacteria</taxon>
        <taxon>Pseudomonadati</taxon>
        <taxon>Pseudomonadota</taxon>
        <taxon>Betaproteobacteria</taxon>
        <taxon>Burkholderiales</taxon>
        <taxon>Alcaligenaceae</taxon>
        <taxon>Kerstersia</taxon>
    </lineage>
</organism>
<evidence type="ECO:0000313" key="8">
    <source>
        <dbReference type="Proteomes" id="UP000078084"/>
    </source>
</evidence>
<keyword evidence="3 6" id="KW-0732">Signal</keyword>
<sequence>MIGFSHSALSRRLLTGALLAALAAPVLAQATDTADAAPAVQSQDVRFGPHPGMMMHHSDARGPGFGPAFGPGFERLDLSEAQRDQLFNIRHQAEPALHESRKALRQAHRELRELQRADKLDANALKRATDALGNAVAEEARLRVTRDNALYHVLTAEQRSQLEERRQESRRGMHQSGERRPQQQLQR</sequence>
<dbReference type="Gene3D" id="1.20.120.1490">
    <property type="match status" value="1"/>
</dbReference>
<keyword evidence="8" id="KW-1185">Reference proteome</keyword>
<proteinExistence type="inferred from homology"/>
<keyword evidence="4" id="KW-0574">Periplasm</keyword>
<reference evidence="7 8" key="1">
    <citation type="submission" date="2015-04" db="EMBL/GenBank/DDBJ databases">
        <title>Genome sequence of Kerstersia gyiorum CG1.</title>
        <authorList>
            <person name="Greninger A.L."/>
            <person name="Kozyreva V."/>
            <person name="Chaturvedi V."/>
        </authorList>
    </citation>
    <scope>NUCLEOTIDE SEQUENCE [LARGE SCALE GENOMIC DNA]</scope>
    <source>
        <strain evidence="7 8">CG1</strain>
    </source>
</reference>
<evidence type="ECO:0000256" key="4">
    <source>
        <dbReference type="ARBA" id="ARBA00022764"/>
    </source>
</evidence>
<name>A0A171KSW0_9BURK</name>
<dbReference type="PANTHER" id="PTHR38102">
    <property type="entry name" value="PERIPLASMIC CHAPERONE SPY"/>
    <property type="match status" value="1"/>
</dbReference>
<dbReference type="PANTHER" id="PTHR38102:SF1">
    <property type="entry name" value="PERIPLASMIC CHAPERONE SPY"/>
    <property type="match status" value="1"/>
</dbReference>
<dbReference type="CDD" id="cd09916">
    <property type="entry name" value="CpxP_like"/>
    <property type="match status" value="1"/>
</dbReference>
<evidence type="ECO:0000256" key="6">
    <source>
        <dbReference type="SAM" id="SignalP"/>
    </source>
</evidence>
<gene>
    <name evidence="7" type="ORF">AAV32_08460</name>
</gene>
<feature type="compositionally biased region" description="Basic and acidic residues" evidence="5">
    <location>
        <begin position="160"/>
        <end position="181"/>
    </location>
</feature>
<dbReference type="Proteomes" id="UP000078084">
    <property type="component" value="Unassembled WGS sequence"/>
</dbReference>
<dbReference type="Pfam" id="PF07813">
    <property type="entry name" value="LTXXQ"/>
    <property type="match status" value="1"/>
</dbReference>
<dbReference type="STRING" id="206506.AAV32_08460"/>
<dbReference type="InterPro" id="IPR012899">
    <property type="entry name" value="LTXXQ"/>
</dbReference>
<dbReference type="RefSeq" id="WP_068370327.1">
    <property type="nucleotide sequence ID" value="NZ_JANKLF010000002.1"/>
</dbReference>
<evidence type="ECO:0000256" key="5">
    <source>
        <dbReference type="SAM" id="MobiDB-lite"/>
    </source>
</evidence>
<dbReference type="GO" id="GO:0030288">
    <property type="term" value="C:outer membrane-bounded periplasmic space"/>
    <property type="evidence" value="ECO:0007669"/>
    <property type="project" value="TreeGrafter"/>
</dbReference>
<evidence type="ECO:0008006" key="9">
    <source>
        <dbReference type="Google" id="ProtNLM"/>
    </source>
</evidence>
<feature type="region of interest" description="Disordered" evidence="5">
    <location>
        <begin position="158"/>
        <end position="187"/>
    </location>
</feature>
<accession>A0A171KSW0</accession>